<dbReference type="EMBL" id="CP136986">
    <property type="protein sequence ID" value="WOS79795.1"/>
    <property type="molecule type" value="Genomic_DNA"/>
</dbReference>
<dbReference type="Proteomes" id="UP000284767">
    <property type="component" value="Unassembled WGS sequence"/>
</dbReference>
<dbReference type="GO" id="GO:0102099">
    <property type="term" value="F:FAD-dependent urate hydroxylase activity"/>
    <property type="evidence" value="ECO:0007669"/>
    <property type="project" value="UniProtKB-EC"/>
</dbReference>
<dbReference type="PANTHER" id="PTHR46496:SF1">
    <property type="entry name" value="ZEAXANTHIN EPOXIDASE, CHLOROPLASTIC"/>
    <property type="match status" value="1"/>
</dbReference>
<dbReference type="Gene3D" id="3.50.50.60">
    <property type="entry name" value="FAD/NAD(P)-binding domain"/>
    <property type="match status" value="1"/>
</dbReference>
<evidence type="ECO:0000259" key="5">
    <source>
        <dbReference type="Pfam" id="PF01494"/>
    </source>
</evidence>
<evidence type="ECO:0000313" key="7">
    <source>
        <dbReference type="EMBL" id="MZZ11299.1"/>
    </source>
</evidence>
<evidence type="ECO:0000313" key="10">
    <source>
        <dbReference type="EMBL" id="RPM05450.1"/>
    </source>
</evidence>
<evidence type="ECO:0000256" key="1">
    <source>
        <dbReference type="ARBA" id="ARBA00001974"/>
    </source>
</evidence>
<reference evidence="11" key="8">
    <citation type="submission" date="2023-06" db="EMBL/GenBank/DDBJ databases">
        <authorList>
            <consortium name="Clinical and Environmental Microbiology Branch: Whole genome sequencing antimicrobial resistance pathogens in the healthcare setting"/>
        </authorList>
    </citation>
    <scope>NUCLEOTIDE SEQUENCE</scope>
    <source>
        <strain evidence="11">2021CK-01020</strain>
    </source>
</reference>
<evidence type="ECO:0000256" key="2">
    <source>
        <dbReference type="ARBA" id="ARBA00022630"/>
    </source>
</evidence>
<sequence>MSRHPLKIVIAGAGIGGLAAAACLKAAGFEVELYERARELRAVGSALSLMPNALTALERVGVRPDLTRAQAFDSLRFLTRRGRPIRAIDFGGLARQLGQPSLAIHRASLQQALLEQARDCRIELGVSATGYLRHADGEGVTVLCSDGREVHADVLIGADGFNSAIRATMTGPERPTDWHYVIWRATPAFRHPKVTPGYVAHYWGRGQRFGLADIGEGNVYWWGTRNMPAEQAKDWRGGKAGIQRLYAGWADEVQAVIEATPEADISSLPAQDRPFLERWGDGPVTLLGDAAHPMLTSLGQGAAIAIEDAAVLAHCLATIDDPQAALRAYENRRRDRARAMVETSRALSRIEQLEHPLRTVARDLYFRFAPERTFARQNELALTFPGVE</sequence>
<dbReference type="EMBL" id="QORE01000384">
    <property type="protein sequence ID" value="RCI74376.1"/>
    <property type="molecule type" value="Genomic_DNA"/>
</dbReference>
<dbReference type="PRINTS" id="PR00420">
    <property type="entry name" value="RNGMNOXGNASE"/>
</dbReference>
<dbReference type="EC" id="1.14.13.113" evidence="6"/>
<accession>A0A069QFY9</accession>
<dbReference type="Proteomes" id="UP000253594">
    <property type="component" value="Unassembled WGS sequence"/>
</dbReference>
<keyword evidence="4 6" id="KW-0560">Oxidoreductase</keyword>
<reference evidence="10 15" key="4">
    <citation type="submission" date="2017-08" db="EMBL/GenBank/DDBJ databases">
        <authorList>
            <person name="Feschi L."/>
            <person name="Jeukens J."/>
            <person name="Emond-Rheault J.-G."/>
            <person name="Kukavica-Ibrulj I."/>
            <person name="Boyle B."/>
            <person name="Levesque R.C."/>
        </authorList>
    </citation>
    <scope>NUCLEOTIDE SEQUENCE [LARGE SCALE GENOMIC DNA]</scope>
    <source>
        <strain evidence="10 15">PA-W36</strain>
    </source>
</reference>
<dbReference type="SUPFAM" id="SSF51905">
    <property type="entry name" value="FAD/NAD(P)-binding domain"/>
    <property type="match status" value="1"/>
</dbReference>
<evidence type="ECO:0000256" key="4">
    <source>
        <dbReference type="ARBA" id="ARBA00023002"/>
    </source>
</evidence>
<evidence type="ECO:0000313" key="15">
    <source>
        <dbReference type="Proteomes" id="UP000284767"/>
    </source>
</evidence>
<reference evidence="8 13" key="3">
    <citation type="submission" date="2017-05" db="EMBL/GenBank/DDBJ databases">
        <authorList>
            <person name="Song R."/>
            <person name="Chenine A.L."/>
            <person name="Ruprecht R.M."/>
        </authorList>
    </citation>
    <scope>NUCLEOTIDE SEQUENCE [LARGE SCALE GENOMIC DNA]</scope>
    <source>
        <strain evidence="8 13">S567_C10_BS</strain>
    </source>
</reference>
<evidence type="ECO:0000313" key="8">
    <source>
        <dbReference type="EMBL" id="OTI58886.1"/>
    </source>
</evidence>
<reference evidence="9 14" key="5">
    <citation type="submission" date="2018-07" db="EMBL/GenBank/DDBJ databases">
        <title>Mechanisms of high-level aminoglycoside resistance among Gram-negative pathogens in Brazil.</title>
        <authorList>
            <person name="Ballaben A.S."/>
            <person name="Darini A.L.C."/>
            <person name="Doi Y."/>
        </authorList>
    </citation>
    <scope>NUCLEOTIDE SEQUENCE [LARGE SCALE GENOMIC DNA]</scope>
    <source>
        <strain evidence="9 14">B2-305</strain>
    </source>
</reference>
<name>A0A069QFY9_PSEAI</name>
<proteinExistence type="predicted"/>
<dbReference type="SMR" id="A0A069QFY9"/>
<dbReference type="Pfam" id="PF01494">
    <property type="entry name" value="FAD_binding_3"/>
    <property type="match status" value="1"/>
</dbReference>
<evidence type="ECO:0000313" key="13">
    <source>
        <dbReference type="Proteomes" id="UP000194857"/>
    </source>
</evidence>
<evidence type="ECO:0000313" key="12">
    <source>
        <dbReference type="Proteomes" id="UP000045039"/>
    </source>
</evidence>
<dbReference type="EMBL" id="NSNE01000025">
    <property type="protein sequence ID" value="RPM05450.1"/>
    <property type="molecule type" value="Genomic_DNA"/>
</dbReference>
<dbReference type="PANTHER" id="PTHR46496">
    <property type="match status" value="1"/>
</dbReference>
<dbReference type="EMBL" id="WXZT01000001">
    <property type="protein sequence ID" value="MZZ11299.1"/>
    <property type="molecule type" value="Genomic_DNA"/>
</dbReference>
<dbReference type="GO" id="GO:0071949">
    <property type="term" value="F:FAD binding"/>
    <property type="evidence" value="ECO:0007669"/>
    <property type="project" value="InterPro"/>
</dbReference>
<dbReference type="Proteomes" id="UP000045039">
    <property type="component" value="Unassembled WGS sequence"/>
</dbReference>
<reference evidence="11" key="9">
    <citation type="submission" date="2023-10" db="EMBL/GenBank/DDBJ databases">
        <title>Pathogen: clinical or host-associated sample.</title>
        <authorList>
            <person name="Hergert J."/>
            <person name="Casey R."/>
            <person name="Wagner J."/>
            <person name="Young E.L."/>
            <person name="Oakeson K.F."/>
        </authorList>
    </citation>
    <scope>NUCLEOTIDE SEQUENCE</scope>
    <source>
        <strain evidence="11">2021CK-01020</strain>
    </source>
</reference>
<dbReference type="AlphaFoldDB" id="A0A069QFY9"/>
<dbReference type="OMA" id="DWTHPSG"/>
<evidence type="ECO:0000313" key="14">
    <source>
        <dbReference type="Proteomes" id="UP000253594"/>
    </source>
</evidence>
<feature type="domain" description="FAD-binding" evidence="5">
    <location>
        <begin position="7"/>
        <end position="343"/>
    </location>
</feature>
<evidence type="ECO:0000256" key="3">
    <source>
        <dbReference type="ARBA" id="ARBA00022827"/>
    </source>
</evidence>
<dbReference type="EMBL" id="CVVU01000022">
    <property type="protein sequence ID" value="CRO01670.1"/>
    <property type="molecule type" value="Genomic_DNA"/>
</dbReference>
<dbReference type="EMBL" id="NFFZ01000012">
    <property type="protein sequence ID" value="OTI58886.1"/>
    <property type="molecule type" value="Genomic_DNA"/>
</dbReference>
<keyword evidence="3" id="KW-0274">FAD</keyword>
<dbReference type="RefSeq" id="WP_003091709.1">
    <property type="nucleotide sequence ID" value="NZ_AP014622.1"/>
</dbReference>
<reference evidence="6" key="2">
    <citation type="submission" date="2015-06" db="EMBL/GenBank/DDBJ databases">
        <authorList>
            <person name="Radhakrishnan R."/>
            <person name="Underwood A."/>
            <person name="Al-Shahib A."/>
        </authorList>
    </citation>
    <scope>NUCLEOTIDE SEQUENCE</scope>
    <source>
        <strain evidence="6">P19_London_7_VIM_2_05_10</strain>
    </source>
</reference>
<comment type="cofactor">
    <cofactor evidence="1">
        <name>FAD</name>
        <dbReference type="ChEBI" id="CHEBI:57692"/>
    </cofactor>
</comment>
<dbReference type="KEGG" id="paeb:NCGM1900_2948"/>
<evidence type="ECO:0000313" key="11">
    <source>
        <dbReference type="EMBL" id="WOS79795.1"/>
    </source>
</evidence>
<evidence type="ECO:0000313" key="9">
    <source>
        <dbReference type="EMBL" id="RCI74376.1"/>
    </source>
</evidence>
<dbReference type="Proteomes" id="UP000644192">
    <property type="component" value="Unassembled WGS sequence"/>
</dbReference>
<evidence type="ECO:0000313" key="6">
    <source>
        <dbReference type="EMBL" id="CRO01670.1"/>
    </source>
</evidence>
<dbReference type="Proteomes" id="UP000194857">
    <property type="component" value="Unassembled WGS sequence"/>
</dbReference>
<dbReference type="InterPro" id="IPR036188">
    <property type="entry name" value="FAD/NAD-bd_sf"/>
</dbReference>
<dbReference type="InterPro" id="IPR002938">
    <property type="entry name" value="FAD-bd"/>
</dbReference>
<dbReference type="PROSITE" id="PS51257">
    <property type="entry name" value="PROKAR_LIPOPROTEIN"/>
    <property type="match status" value="1"/>
</dbReference>
<organism evidence="6 12">
    <name type="scientific">Pseudomonas aeruginosa</name>
    <dbReference type="NCBI Taxonomy" id="287"/>
    <lineage>
        <taxon>Bacteria</taxon>
        <taxon>Pseudomonadati</taxon>
        <taxon>Pseudomonadota</taxon>
        <taxon>Gammaproteobacteria</taxon>
        <taxon>Pseudomonadales</taxon>
        <taxon>Pseudomonadaceae</taxon>
        <taxon>Pseudomonas</taxon>
    </lineage>
</organism>
<dbReference type="Proteomes" id="UP001297540">
    <property type="component" value="Chromosome"/>
</dbReference>
<protein>
    <submittedName>
        <fullName evidence="8">FAD-dependent monooxygenase</fullName>
    </submittedName>
    <submittedName>
        <fullName evidence="6">FAD-dependent urate hydroxylase</fullName>
        <ecNumber evidence="6">1.14.13.113</ecNumber>
    </submittedName>
    <submittedName>
        <fullName evidence="7">NAD(P)-binding protein</fullName>
    </submittedName>
    <submittedName>
        <fullName evidence="11">NAD(P)/FAD-dependent oxidoreductase</fullName>
    </submittedName>
</protein>
<reference evidence="7" key="7">
    <citation type="submission" date="2020-01" db="EMBL/GenBank/DDBJ databases">
        <title>Bacteria Cultured from War Wounds Associated with the Conflict in Eastern Ukraine.</title>
        <authorList>
            <person name="Snesrud E."/>
            <person name="Galac M.R."/>
            <person name="Mc Gann P."/>
            <person name="Valentine K."/>
            <person name="Viacheslav K."/>
        </authorList>
    </citation>
    <scope>NUCLEOTIDE SEQUENCE</scope>
    <source>
        <strain evidence="7">VNMU148</strain>
    </source>
</reference>
<accession>A0A1S1C8F2</accession>
<gene>
    <name evidence="6" type="primary">hpxO_2</name>
    <name evidence="8" type="ORF">CAZ10_22010</name>
    <name evidence="9" type="ORF">DT376_13345</name>
    <name evidence="7" type="ORF">GUL26_03455</name>
    <name evidence="10" type="ORF">IPC1295_29535</name>
    <name evidence="11" type="ORF">L4V69_11745</name>
    <name evidence="6" type="ORF">PAERUG_P19_London_7_VIM_2_05_10_00555</name>
</gene>
<reference evidence="12" key="1">
    <citation type="submission" date="2015-06" db="EMBL/GenBank/DDBJ databases">
        <authorList>
            <person name="Radhakrishnan Rajesh"/>
            <person name="Underwood Anthony"/>
            <person name="Al-Shahib Ali"/>
        </authorList>
    </citation>
    <scope>NUCLEOTIDE SEQUENCE [LARGE SCALE GENOMIC DNA]</scope>
    <source>
        <strain evidence="12">P19_London_7_VIM_2_05_10</strain>
    </source>
</reference>
<reference evidence="10 15" key="6">
    <citation type="submission" date="2019-01" db="EMBL/GenBank/DDBJ databases">
        <title>The Pseudomonas aeruginosa pan-genome provides new insights on its population structure, horizontal gene transfer and pathogenicity.</title>
        <authorList>
            <person name="Freschi L."/>
            <person name="Vincent A.T."/>
            <person name="Jeukens J."/>
            <person name="Emond-Rheault J.-G."/>
            <person name="Kukavica-Ibrulj I."/>
            <person name="Dupont M.-J."/>
            <person name="Charette S.J."/>
            <person name="Boyle B."/>
            <person name="Levesque R.C."/>
        </authorList>
    </citation>
    <scope>NUCLEOTIDE SEQUENCE [LARGE SCALE GENOMIC DNA]</scope>
    <source>
        <strain evidence="10 15">PA-W36</strain>
    </source>
</reference>
<keyword evidence="8" id="KW-0503">Monooxygenase</keyword>
<keyword evidence="2" id="KW-0285">Flavoprotein</keyword>
<dbReference type="eggNOG" id="COG0654">
    <property type="taxonomic scope" value="Bacteria"/>
</dbReference>